<proteinExistence type="predicted"/>
<dbReference type="PROSITE" id="PS00108">
    <property type="entry name" value="PROTEIN_KINASE_ST"/>
    <property type="match status" value="1"/>
</dbReference>
<dbReference type="InterPro" id="IPR008271">
    <property type="entry name" value="Ser/Thr_kinase_AS"/>
</dbReference>
<dbReference type="AlphaFoldDB" id="A0AAV2HIE5"/>
<dbReference type="PANTHER" id="PTHR26392">
    <property type="entry name" value="MITOGEN-ACTIVATED PROTEIN KINASE KINASE KINASE 7-RELATED"/>
    <property type="match status" value="1"/>
</dbReference>
<name>A0AAV2HIE5_LYMST</name>
<dbReference type="SMART" id="SM00220">
    <property type="entry name" value="S_TKc"/>
    <property type="match status" value="1"/>
</dbReference>
<evidence type="ECO:0000313" key="7">
    <source>
        <dbReference type="Proteomes" id="UP001497497"/>
    </source>
</evidence>
<keyword evidence="7" id="KW-1185">Reference proteome</keyword>
<dbReference type="EMBL" id="CAXITT010000135">
    <property type="protein sequence ID" value="CAL1533140.1"/>
    <property type="molecule type" value="Genomic_DNA"/>
</dbReference>
<evidence type="ECO:0000313" key="6">
    <source>
        <dbReference type="EMBL" id="CAL1533140.1"/>
    </source>
</evidence>
<accession>A0AAV2HIE5</accession>
<evidence type="ECO:0000256" key="2">
    <source>
        <dbReference type="ARBA" id="ARBA00022840"/>
    </source>
</evidence>
<dbReference type="PROSITE" id="PS00107">
    <property type="entry name" value="PROTEIN_KINASE_ATP"/>
    <property type="match status" value="1"/>
</dbReference>
<feature type="coiled-coil region" evidence="4">
    <location>
        <begin position="420"/>
        <end position="447"/>
    </location>
</feature>
<dbReference type="InterPro" id="IPR045063">
    <property type="entry name" value="Dynamin_N"/>
</dbReference>
<dbReference type="InterPro" id="IPR000719">
    <property type="entry name" value="Prot_kinase_dom"/>
</dbReference>
<evidence type="ECO:0000256" key="1">
    <source>
        <dbReference type="ARBA" id="ARBA00022741"/>
    </source>
</evidence>
<gene>
    <name evidence="6" type="ORF">GSLYS_00007158001</name>
</gene>
<sequence>MKMSTSRKTVLSMSEIDNLVTVGQALQIIREYGIPIPPAEKNITFEKAKLIIKSYLASGASGLKTAALPAIDTSTAALKDDAINRRHLRELYVNADNFIGKLPKPFQGDLEQLYPKYDKQLKTFIEELKSSQCVLLVAGEMGSGKSSLVNLLLGKQLLPTSDLRCTAAIVEIQYGPTPHAVVHHREDSSGRLKNPIILKADSTSDAANFLQDLEHYITLRDNETEESPFEKIVLSWPIEMLKGGVTIVDSPGVGDARGLPQILANYMERAFGFVYVIDSTNGVHRHRRDHKTNPAYIVPLLGQLLLKAIDANDGFDHNTALFICNRWDQVSPADSERVKESLADRLSMILPGVKNSQLFPISVKQSSQDVEYGHLRPEHQQLINGIRRFLPQTMRGKLRIYYRYLSSVLKRCLYTLRISYNGQKEKVEQIQKNYVGVEQRINLLQKNSKEKLDMMRQEVKRSSFDAGVQALAYLDSMHRRVKLTKWPDVSFAKKEKSWQNVAKAANSAISERVANEINQWERENHFINSILDEIIKRFQQQFELFDDQLSEIQGVLLNGDDLRSFVGDTRRDMGVKKPIKAQKNVAGNKNDKTECFDSIGAAVTSSFTLDIKDPKMKKIFKEKFEGNPSRAMEEATEIYLSMLTEVSLASAMGKFFERFIKGIDRVGSMVPQLMKADQDMLAKLNKELAEGRLKLDAFPGLSKSCSDLQGRLDLFYVQRLMVTDYTADKILIGQQLGHGSFATVYNASLKHKEESIQVAVKEPLEKLKIDDVTDTLLEDSMLRSVEHVNIVKYYGVCRKGSENDMKLLFIMEYCPFTLKAKCIDTDNSPSSLGNNPTRQRDSISVMTNFLLQICNGLAYLHHKAIVHRDLKPENVLLTSQGEVKIADFGLAKKVRDIVTVCIGTPVYMAPEILLLTDKYDTKADIYSLAMIIWELWYGKDLAKYASMEVQGGLKTSIEKGWRPSLTAMHAPTTFWKDIIQHGWEQEPKRRPTASQIGKRLIQYFQELHQS</sequence>
<dbReference type="Gene3D" id="3.40.50.300">
    <property type="entry name" value="P-loop containing nucleotide triphosphate hydrolases"/>
    <property type="match status" value="1"/>
</dbReference>
<dbReference type="InterPro" id="IPR011009">
    <property type="entry name" value="Kinase-like_dom_sf"/>
</dbReference>
<dbReference type="Pfam" id="PF00350">
    <property type="entry name" value="Dynamin_N"/>
    <property type="match status" value="1"/>
</dbReference>
<dbReference type="GO" id="GO:0004672">
    <property type="term" value="F:protein kinase activity"/>
    <property type="evidence" value="ECO:0007669"/>
    <property type="project" value="InterPro"/>
</dbReference>
<dbReference type="InterPro" id="IPR017441">
    <property type="entry name" value="Protein_kinase_ATP_BS"/>
</dbReference>
<keyword evidence="4" id="KW-0175">Coiled coil</keyword>
<reference evidence="6 7" key="1">
    <citation type="submission" date="2024-04" db="EMBL/GenBank/DDBJ databases">
        <authorList>
            <consortium name="Genoscope - CEA"/>
            <person name="William W."/>
        </authorList>
    </citation>
    <scope>NUCLEOTIDE SEQUENCE [LARGE SCALE GENOMIC DNA]</scope>
</reference>
<dbReference type="SUPFAM" id="SSF56112">
    <property type="entry name" value="Protein kinase-like (PK-like)"/>
    <property type="match status" value="1"/>
</dbReference>
<evidence type="ECO:0000256" key="3">
    <source>
        <dbReference type="PROSITE-ProRule" id="PRU10141"/>
    </source>
</evidence>
<keyword evidence="2 3" id="KW-0067">ATP-binding</keyword>
<evidence type="ECO:0000256" key="4">
    <source>
        <dbReference type="SAM" id="Coils"/>
    </source>
</evidence>
<organism evidence="6 7">
    <name type="scientific">Lymnaea stagnalis</name>
    <name type="common">Great pond snail</name>
    <name type="synonym">Helix stagnalis</name>
    <dbReference type="NCBI Taxonomy" id="6523"/>
    <lineage>
        <taxon>Eukaryota</taxon>
        <taxon>Metazoa</taxon>
        <taxon>Spiralia</taxon>
        <taxon>Lophotrochozoa</taxon>
        <taxon>Mollusca</taxon>
        <taxon>Gastropoda</taxon>
        <taxon>Heterobranchia</taxon>
        <taxon>Euthyneura</taxon>
        <taxon>Panpulmonata</taxon>
        <taxon>Hygrophila</taxon>
        <taxon>Lymnaeoidea</taxon>
        <taxon>Lymnaeidae</taxon>
        <taxon>Lymnaea</taxon>
    </lineage>
</organism>
<dbReference type="PROSITE" id="PS50011">
    <property type="entry name" value="PROTEIN_KINASE_DOM"/>
    <property type="match status" value="1"/>
</dbReference>
<dbReference type="InterPro" id="IPR027417">
    <property type="entry name" value="P-loop_NTPase"/>
</dbReference>
<dbReference type="Gene3D" id="1.10.510.10">
    <property type="entry name" value="Transferase(Phosphotransferase) domain 1"/>
    <property type="match status" value="1"/>
</dbReference>
<dbReference type="GO" id="GO:0005524">
    <property type="term" value="F:ATP binding"/>
    <property type="evidence" value="ECO:0007669"/>
    <property type="project" value="UniProtKB-UniRule"/>
</dbReference>
<dbReference type="Pfam" id="PF00069">
    <property type="entry name" value="Pkinase"/>
    <property type="match status" value="1"/>
</dbReference>
<feature type="domain" description="Protein kinase" evidence="5">
    <location>
        <begin position="730"/>
        <end position="1004"/>
    </location>
</feature>
<feature type="binding site" evidence="3">
    <location>
        <position position="761"/>
    </location>
    <ligand>
        <name>ATP</name>
        <dbReference type="ChEBI" id="CHEBI:30616"/>
    </ligand>
</feature>
<protein>
    <recommendedName>
        <fullName evidence="5">Protein kinase domain-containing protein</fullName>
    </recommendedName>
</protein>
<evidence type="ECO:0000259" key="5">
    <source>
        <dbReference type="PROSITE" id="PS50011"/>
    </source>
</evidence>
<dbReference type="SUPFAM" id="SSF52540">
    <property type="entry name" value="P-loop containing nucleoside triphosphate hydrolases"/>
    <property type="match status" value="1"/>
</dbReference>
<keyword evidence="1 3" id="KW-0547">Nucleotide-binding</keyword>
<dbReference type="Proteomes" id="UP001497497">
    <property type="component" value="Unassembled WGS sequence"/>
</dbReference>
<comment type="caution">
    <text evidence="6">The sequence shown here is derived from an EMBL/GenBank/DDBJ whole genome shotgun (WGS) entry which is preliminary data.</text>
</comment>
<dbReference type="PANTHER" id="PTHR26392:SF92">
    <property type="entry name" value="PROTEIN KINASE DOMAIN-CONTAINING PROTEIN"/>
    <property type="match status" value="1"/>
</dbReference>